<name>A0A0B6WW19_9BACT</name>
<feature type="short sequence motif" description="'KMSKS' region" evidence="9">
    <location>
        <begin position="602"/>
        <end position="606"/>
    </location>
</feature>
<evidence type="ECO:0000256" key="4">
    <source>
        <dbReference type="ARBA" id="ARBA00022741"/>
    </source>
</evidence>
<evidence type="ECO:0000259" key="11">
    <source>
        <dbReference type="Pfam" id="PF00133"/>
    </source>
</evidence>
<dbReference type="Pfam" id="PF00133">
    <property type="entry name" value="tRNA-synt_1"/>
    <property type="match status" value="1"/>
</dbReference>
<dbReference type="CDD" id="cd00812">
    <property type="entry name" value="LeuRS_core"/>
    <property type="match status" value="1"/>
</dbReference>
<dbReference type="InterPro" id="IPR002302">
    <property type="entry name" value="Leu-tRNA-ligase"/>
</dbReference>
<dbReference type="SUPFAM" id="SSF47323">
    <property type="entry name" value="Anticodon-binding domain of a subclass of class I aminoacyl-tRNA synthetases"/>
    <property type="match status" value="1"/>
</dbReference>
<evidence type="ECO:0000256" key="7">
    <source>
        <dbReference type="ARBA" id="ARBA00023146"/>
    </source>
</evidence>
<dbReference type="RefSeq" id="WP_041973774.1">
    <property type="nucleotide sequence ID" value="NZ_CBXV010000002.1"/>
</dbReference>
<feature type="domain" description="Aminoacyl-tRNA synthetase class Ia" evidence="11">
    <location>
        <begin position="435"/>
        <end position="641"/>
    </location>
</feature>
<evidence type="ECO:0000256" key="6">
    <source>
        <dbReference type="ARBA" id="ARBA00022917"/>
    </source>
</evidence>
<dbReference type="InterPro" id="IPR013155">
    <property type="entry name" value="M/V/L/I-tRNA-synth_anticd-bd"/>
</dbReference>
<dbReference type="Gene3D" id="3.40.50.620">
    <property type="entry name" value="HUPs"/>
    <property type="match status" value="2"/>
</dbReference>
<keyword evidence="6 9" id="KW-0648">Protein biosynthesis</keyword>
<dbReference type="Gene3D" id="3.10.20.590">
    <property type="match status" value="1"/>
</dbReference>
<dbReference type="NCBIfam" id="TIGR00396">
    <property type="entry name" value="leuS_bact"/>
    <property type="match status" value="1"/>
</dbReference>
<feature type="domain" description="Methionyl/Valyl/Leucyl/Isoleucyl-tRNA synthetase anticodon-binding" evidence="12">
    <location>
        <begin position="683"/>
        <end position="812"/>
    </location>
</feature>
<dbReference type="InterPro" id="IPR002300">
    <property type="entry name" value="aa-tRNA-synth_Ia"/>
</dbReference>
<dbReference type="Proteomes" id="UP000031518">
    <property type="component" value="Unassembled WGS sequence"/>
</dbReference>
<dbReference type="InterPro" id="IPR009008">
    <property type="entry name" value="Val/Leu/Ile-tRNA-synth_edit"/>
</dbReference>
<dbReference type="Pfam" id="PF08264">
    <property type="entry name" value="Anticodon_1"/>
    <property type="match status" value="1"/>
</dbReference>
<evidence type="ECO:0000259" key="14">
    <source>
        <dbReference type="Pfam" id="PF13603"/>
    </source>
</evidence>
<dbReference type="HAMAP" id="MF_00049_B">
    <property type="entry name" value="Leu_tRNA_synth_B"/>
    <property type="match status" value="1"/>
</dbReference>
<dbReference type="Gene3D" id="1.10.730.10">
    <property type="entry name" value="Isoleucyl-tRNA Synthetase, Domain 1"/>
    <property type="match status" value="1"/>
</dbReference>
<reference evidence="15 16" key="2">
    <citation type="submission" date="2015-01" db="EMBL/GenBank/DDBJ databases">
        <title>Complete genome sequence of Pyrinomonas methylaliphatogenes type strain K22T.</title>
        <authorList>
            <person name="Lee K.C.Y."/>
            <person name="Power J.F."/>
            <person name="Dunfield P.F."/>
            <person name="Morgan X.C."/>
            <person name="Huttenhower C."/>
            <person name="Stott M.B."/>
        </authorList>
    </citation>
    <scope>NUCLEOTIDE SEQUENCE [LARGE SCALE GENOMIC DNA]</scope>
    <source>
        <strain evidence="15 16">K22</strain>
    </source>
</reference>
<feature type="short sequence motif" description="'HIGH' region" evidence="9">
    <location>
        <begin position="42"/>
        <end position="52"/>
    </location>
</feature>
<evidence type="ECO:0000313" key="16">
    <source>
        <dbReference type="Proteomes" id="UP000031518"/>
    </source>
</evidence>
<dbReference type="PRINTS" id="PR00985">
    <property type="entry name" value="TRNASYNTHLEU"/>
</dbReference>
<sequence length="849" mass="97617">MDEKYFPEKIEEKWQQRWAESGAFETEVDPARPHFYCLEMLPYPSGFLHMGHVRNYSIGDALAWYKRLQGFNVLHPIGWDSFGQPAEQAAIKRGIQPRDWTEQNIAHMRGQLRRLGISYDWRREIAAHTPEYYKWDQWFFLKMFERGLVYRKLAPVNWCPKEETVLSNEQSSGGVCWRCGTPVERRDLEQWFIRITDYAEQLLDDMREIEDGWPERVLTMQRNWIGRSEGAYVDFAVQGRDEKIRVFTTRIDTIYGATAVVLSAEHPLLERLLAGSSLKSDVERFIARVREARRRPAAPGTEEEKEGVHTGLFAINPFNGEQVPIWVANYVLMEYGTGAVMCVPAHDERDFEFAQKYSLPIRQVIAPITHEQEPSGFEPRLGVDQSTEMKQAFTDYGVLVNSGEWSGKLSTDAMREMAEYARAHSFGEPAITYRLRDWGISRQRFWGAPIPIIYCERCGIVPVPEEDLPVILPERAEFTGVGESPLAGVAEFVRVDCPKCGGPARRETDTMDTFVDSSWYFFRYCDPHNDREPFDREKVAYWTPVDQYIGGIEHAVMHLLYTRFWTKFMRDIGLVRFNEPVKKLLTQGMVTNIVPETGEWKAMSKSLGNGVDPDEMIEAYGADAVRLFILFAAPPENELRWSESGIDGAVRFLRRVYQMVARWREALRDAPRDVPAELSPEARRIRRATHRTIARVTEDFERLHFNTGVAAMMELVNELSDFKVAPQQASPAELFVMREALEALTVMLAPYAPHVAEEMWEGLGHEGGLLGSGARWPVADPEWARKEELEIPVQVNGKVRARLHVAPDTPDDELRRLALADERVRAWTEGREIARVIVVPQRLVNVVVR</sequence>
<keyword evidence="4 9" id="KW-0547">Nucleotide-binding</keyword>
<gene>
    <name evidence="9" type="primary">leuS</name>
    <name evidence="15" type="ORF">PYK22_00343</name>
</gene>
<reference evidence="15 16" key="1">
    <citation type="submission" date="2013-12" db="EMBL/GenBank/DDBJ databases">
        <authorList>
            <person name="Stott M."/>
        </authorList>
    </citation>
    <scope>NUCLEOTIDE SEQUENCE [LARGE SCALE GENOMIC DNA]</scope>
    <source>
        <strain evidence="15 16">K22</strain>
    </source>
</reference>
<evidence type="ECO:0000259" key="12">
    <source>
        <dbReference type="Pfam" id="PF08264"/>
    </source>
</evidence>
<keyword evidence="5 9" id="KW-0067">ATP-binding</keyword>
<dbReference type="Pfam" id="PF13603">
    <property type="entry name" value="tRNA-synt_1_2"/>
    <property type="match status" value="1"/>
</dbReference>
<dbReference type="FunFam" id="3.40.50.620:FF:000100">
    <property type="entry name" value="probable leucine--tRNA ligase, mitochondrial"/>
    <property type="match status" value="1"/>
</dbReference>
<dbReference type="EC" id="6.1.1.4" evidence="9"/>
<accession>A0A0B6WW19</accession>
<evidence type="ECO:0000256" key="9">
    <source>
        <dbReference type="HAMAP-Rule" id="MF_00049"/>
    </source>
</evidence>
<evidence type="ECO:0000256" key="8">
    <source>
        <dbReference type="ARBA" id="ARBA00047469"/>
    </source>
</evidence>
<dbReference type="FunFam" id="3.40.50.620:FF:000003">
    <property type="entry name" value="Leucine--tRNA ligase"/>
    <property type="match status" value="1"/>
</dbReference>
<dbReference type="SUPFAM" id="SSF50677">
    <property type="entry name" value="ValRS/IleRS/LeuRS editing domain"/>
    <property type="match status" value="1"/>
</dbReference>
<keyword evidence="3 9" id="KW-0436">Ligase</keyword>
<dbReference type="SUPFAM" id="SSF52374">
    <property type="entry name" value="Nucleotidylyl transferase"/>
    <property type="match status" value="1"/>
</dbReference>
<protein>
    <recommendedName>
        <fullName evidence="9">Leucine--tRNA ligase</fullName>
        <ecNumber evidence="9">6.1.1.4</ecNumber>
    </recommendedName>
    <alternativeName>
        <fullName evidence="9">Leucyl-tRNA synthetase</fullName>
        <shortName evidence="9">LeuRS</shortName>
    </alternativeName>
</protein>
<keyword evidence="16" id="KW-1185">Reference proteome</keyword>
<feature type="domain" description="Methionyl/Leucyl tRNA synthetase" evidence="13">
    <location>
        <begin position="41"/>
        <end position="184"/>
    </location>
</feature>
<dbReference type="InterPro" id="IPR001412">
    <property type="entry name" value="aa-tRNA-synth_I_CS"/>
</dbReference>
<dbReference type="GO" id="GO:0005524">
    <property type="term" value="F:ATP binding"/>
    <property type="evidence" value="ECO:0007669"/>
    <property type="project" value="UniProtKB-UniRule"/>
</dbReference>
<dbReference type="InterPro" id="IPR014729">
    <property type="entry name" value="Rossmann-like_a/b/a_fold"/>
</dbReference>
<dbReference type="FunFam" id="1.10.730.10:FF:000011">
    <property type="entry name" value="Leucine--tRNA ligase chloroplastic/mitochondrial"/>
    <property type="match status" value="1"/>
</dbReference>
<evidence type="ECO:0000256" key="1">
    <source>
        <dbReference type="ARBA" id="ARBA00005594"/>
    </source>
</evidence>
<dbReference type="GO" id="GO:0004823">
    <property type="term" value="F:leucine-tRNA ligase activity"/>
    <property type="evidence" value="ECO:0007669"/>
    <property type="project" value="UniProtKB-UniRule"/>
</dbReference>
<proteinExistence type="inferred from homology"/>
<dbReference type="PROSITE" id="PS00178">
    <property type="entry name" value="AA_TRNA_LIGASE_I"/>
    <property type="match status" value="1"/>
</dbReference>
<evidence type="ECO:0000259" key="13">
    <source>
        <dbReference type="Pfam" id="PF09334"/>
    </source>
</evidence>
<comment type="similarity">
    <text evidence="1 9 10">Belongs to the class-I aminoacyl-tRNA synthetase family.</text>
</comment>
<dbReference type="PANTHER" id="PTHR43740">
    <property type="entry name" value="LEUCYL-TRNA SYNTHETASE"/>
    <property type="match status" value="1"/>
</dbReference>
<evidence type="ECO:0000256" key="10">
    <source>
        <dbReference type="RuleBase" id="RU363035"/>
    </source>
</evidence>
<keyword evidence="7 9" id="KW-0030">Aminoacyl-tRNA synthetase</keyword>
<evidence type="ECO:0000256" key="5">
    <source>
        <dbReference type="ARBA" id="ARBA00022840"/>
    </source>
</evidence>
<dbReference type="CDD" id="cd07958">
    <property type="entry name" value="Anticodon_Ia_Leu_BEm"/>
    <property type="match status" value="1"/>
</dbReference>
<comment type="catalytic activity">
    <reaction evidence="8 9">
        <text>tRNA(Leu) + L-leucine + ATP = L-leucyl-tRNA(Leu) + AMP + diphosphate</text>
        <dbReference type="Rhea" id="RHEA:11688"/>
        <dbReference type="Rhea" id="RHEA-COMP:9613"/>
        <dbReference type="Rhea" id="RHEA-COMP:9622"/>
        <dbReference type="ChEBI" id="CHEBI:30616"/>
        <dbReference type="ChEBI" id="CHEBI:33019"/>
        <dbReference type="ChEBI" id="CHEBI:57427"/>
        <dbReference type="ChEBI" id="CHEBI:78442"/>
        <dbReference type="ChEBI" id="CHEBI:78494"/>
        <dbReference type="ChEBI" id="CHEBI:456215"/>
        <dbReference type="EC" id="6.1.1.4"/>
    </reaction>
</comment>
<dbReference type="Pfam" id="PF09334">
    <property type="entry name" value="tRNA-synt_1g"/>
    <property type="match status" value="1"/>
</dbReference>
<evidence type="ECO:0000256" key="3">
    <source>
        <dbReference type="ARBA" id="ARBA00022598"/>
    </source>
</evidence>
<dbReference type="OrthoDB" id="9810365at2"/>
<dbReference type="AlphaFoldDB" id="A0A0B6WW19"/>
<keyword evidence="2 9" id="KW-0963">Cytoplasm</keyword>
<dbReference type="InterPro" id="IPR025709">
    <property type="entry name" value="Leu_tRNA-synth_edit"/>
</dbReference>
<feature type="domain" description="Leucyl-tRNA synthetase editing" evidence="14">
    <location>
        <begin position="222"/>
        <end position="421"/>
    </location>
</feature>
<dbReference type="Gene3D" id="3.90.740.10">
    <property type="entry name" value="Valyl/Leucyl/Isoleucyl-tRNA synthetase, editing domain"/>
    <property type="match status" value="1"/>
</dbReference>
<dbReference type="GO" id="GO:0005829">
    <property type="term" value="C:cytosol"/>
    <property type="evidence" value="ECO:0007669"/>
    <property type="project" value="TreeGrafter"/>
</dbReference>
<evidence type="ECO:0000256" key="2">
    <source>
        <dbReference type="ARBA" id="ARBA00022490"/>
    </source>
</evidence>
<dbReference type="InterPro" id="IPR015413">
    <property type="entry name" value="Methionyl/Leucyl_tRNA_Synth"/>
</dbReference>
<dbReference type="InterPro" id="IPR009080">
    <property type="entry name" value="tRNAsynth_Ia_anticodon-bd"/>
</dbReference>
<dbReference type="STRING" id="454194.PYK22_00343"/>
<comment type="subcellular location">
    <subcellularLocation>
        <location evidence="9">Cytoplasm</location>
    </subcellularLocation>
</comment>
<dbReference type="EMBL" id="CBXV010000002">
    <property type="protein sequence ID" value="CDM64350.1"/>
    <property type="molecule type" value="Genomic_DNA"/>
</dbReference>
<dbReference type="GO" id="GO:0002161">
    <property type="term" value="F:aminoacyl-tRNA deacylase activity"/>
    <property type="evidence" value="ECO:0007669"/>
    <property type="project" value="InterPro"/>
</dbReference>
<organism evidence="15 16">
    <name type="scientific">Pyrinomonas methylaliphatogenes</name>
    <dbReference type="NCBI Taxonomy" id="454194"/>
    <lineage>
        <taxon>Bacteria</taxon>
        <taxon>Pseudomonadati</taxon>
        <taxon>Acidobacteriota</taxon>
        <taxon>Blastocatellia</taxon>
        <taxon>Blastocatellales</taxon>
        <taxon>Pyrinomonadaceae</taxon>
        <taxon>Pyrinomonas</taxon>
    </lineage>
</organism>
<dbReference type="GO" id="GO:0006429">
    <property type="term" value="P:leucyl-tRNA aminoacylation"/>
    <property type="evidence" value="ECO:0007669"/>
    <property type="project" value="UniProtKB-UniRule"/>
</dbReference>
<feature type="binding site" evidence="9">
    <location>
        <position position="605"/>
    </location>
    <ligand>
        <name>ATP</name>
        <dbReference type="ChEBI" id="CHEBI:30616"/>
    </ligand>
</feature>
<evidence type="ECO:0000313" key="15">
    <source>
        <dbReference type="EMBL" id="CDM64350.1"/>
    </source>
</evidence>
<dbReference type="PANTHER" id="PTHR43740:SF2">
    <property type="entry name" value="LEUCINE--TRNA LIGASE, MITOCHONDRIAL"/>
    <property type="match status" value="1"/>
</dbReference>